<feature type="transmembrane region" description="Helical" evidence="9">
    <location>
        <begin position="336"/>
        <end position="359"/>
    </location>
</feature>
<gene>
    <name evidence="11" type="ORF">DYU05_15380</name>
</gene>
<comment type="similarity">
    <text evidence="2">Belongs to the major facilitator superfamily. Metabolite:H+ Symporter (MHS) family (TC 2.A.1.6) family.</text>
</comment>
<dbReference type="SUPFAM" id="SSF103473">
    <property type="entry name" value="MFS general substrate transporter"/>
    <property type="match status" value="1"/>
</dbReference>
<dbReference type="GO" id="GO:0005886">
    <property type="term" value="C:plasma membrane"/>
    <property type="evidence" value="ECO:0007669"/>
    <property type="project" value="UniProtKB-SubCell"/>
</dbReference>
<feature type="transmembrane region" description="Helical" evidence="9">
    <location>
        <begin position="371"/>
        <end position="392"/>
    </location>
</feature>
<dbReference type="InterPro" id="IPR005828">
    <property type="entry name" value="MFS_sugar_transport-like"/>
</dbReference>
<dbReference type="FunFam" id="1.20.1250.20:FF:000300">
    <property type="entry name" value="Dicarboxylate MFS transporter"/>
    <property type="match status" value="1"/>
</dbReference>
<dbReference type="InterPro" id="IPR005829">
    <property type="entry name" value="Sugar_transporter_CS"/>
</dbReference>
<keyword evidence="5 9" id="KW-0812">Transmembrane</keyword>
<feature type="transmembrane region" description="Helical" evidence="9">
    <location>
        <begin position="114"/>
        <end position="134"/>
    </location>
</feature>
<evidence type="ECO:0000256" key="1">
    <source>
        <dbReference type="ARBA" id="ARBA00004651"/>
    </source>
</evidence>
<keyword evidence="8 9" id="KW-0472">Membrane</keyword>
<dbReference type="InterPro" id="IPR011701">
    <property type="entry name" value="MFS"/>
</dbReference>
<feature type="transmembrane region" description="Helical" evidence="9">
    <location>
        <begin position="155"/>
        <end position="179"/>
    </location>
</feature>
<evidence type="ECO:0000259" key="10">
    <source>
        <dbReference type="PROSITE" id="PS50850"/>
    </source>
</evidence>
<feature type="transmembrane region" description="Helical" evidence="9">
    <location>
        <begin position="90"/>
        <end position="108"/>
    </location>
</feature>
<feature type="domain" description="Major facilitator superfamily (MFS) profile" evidence="10">
    <location>
        <begin position="18"/>
        <end position="426"/>
    </location>
</feature>
<dbReference type="InterPro" id="IPR051084">
    <property type="entry name" value="H+-coupled_symporters"/>
</dbReference>
<dbReference type="Proteomes" id="UP000260823">
    <property type="component" value="Unassembled WGS sequence"/>
</dbReference>
<reference evidence="11 12" key="1">
    <citation type="submission" date="2018-08" db="EMBL/GenBank/DDBJ databases">
        <title>Mucilaginibacter terrae sp. nov., isolated from manganese diggings.</title>
        <authorList>
            <person name="Huang Y."/>
            <person name="Zhou Z."/>
        </authorList>
    </citation>
    <scope>NUCLEOTIDE SEQUENCE [LARGE SCALE GENOMIC DNA]</scope>
    <source>
        <strain evidence="11 12">ZH6</strain>
    </source>
</reference>
<evidence type="ECO:0000256" key="9">
    <source>
        <dbReference type="SAM" id="Phobius"/>
    </source>
</evidence>
<evidence type="ECO:0000313" key="12">
    <source>
        <dbReference type="Proteomes" id="UP000260823"/>
    </source>
</evidence>
<comment type="caution">
    <text evidence="11">The sequence shown here is derived from an EMBL/GenBank/DDBJ whole genome shotgun (WGS) entry which is preliminary data.</text>
</comment>
<evidence type="ECO:0000256" key="8">
    <source>
        <dbReference type="ARBA" id="ARBA00023136"/>
    </source>
</evidence>
<comment type="subcellular location">
    <subcellularLocation>
        <location evidence="1">Cell membrane</location>
        <topology evidence="1">Multi-pass membrane protein</topology>
    </subcellularLocation>
</comment>
<dbReference type="Gene3D" id="1.20.1250.20">
    <property type="entry name" value="MFS general substrate transporter like domains"/>
    <property type="match status" value="1"/>
</dbReference>
<dbReference type="AlphaFoldDB" id="A0A3E2NM86"/>
<keyword evidence="12" id="KW-1185">Reference proteome</keyword>
<feature type="transmembrane region" description="Helical" evidence="9">
    <location>
        <begin position="281"/>
        <end position="298"/>
    </location>
</feature>
<dbReference type="Pfam" id="PF00083">
    <property type="entry name" value="Sugar_tr"/>
    <property type="match status" value="1"/>
</dbReference>
<sequence length="446" mass="49399">MNTSIPHQHLTTAARIRSIVGGSLGNLVEWYDWYVYSAFSLYFADAFFPSSSQTAKLLNTAGIFAIGFLMRPIGGWLMGTFADKKGRKAALTWSVLLMSAGSLIIAITPDFNTIGIAAPLLLVLARVIQGLSVGGEYGTSATYLSEMADKKHRGFYSSFQYVTLIMGQLLALGVLVLLQRVFMTEEQLHTWGWRIPFGIGAALAIITMYLRRSLHEPATFTNKENKEKRDRGTIKALLQHPRAVLTVIGLTLGGTIAFYTFTTYMQKFLVNTSGFSKNTATLISTITLFIFMLLQPVFGMLSDRIGRKPLLNAFGILGTLTTVPIMMALSHTKDEWTAFWLIMLALLIVSNYTSINAVVKAELFPAHVRALGVGLPYAIAVSAFGGSAEYLALQLKVWGHPEWFYWYVTVCIFVSLIVYITMRDTHKHSKIEEEPHPNPSPEGEGL</sequence>
<dbReference type="GO" id="GO:0015293">
    <property type="term" value="F:symporter activity"/>
    <property type="evidence" value="ECO:0007669"/>
    <property type="project" value="UniProtKB-KW"/>
</dbReference>
<evidence type="ECO:0000256" key="3">
    <source>
        <dbReference type="ARBA" id="ARBA00022448"/>
    </source>
</evidence>
<organism evidence="11 12">
    <name type="scientific">Mucilaginibacter terrenus</name>
    <dbReference type="NCBI Taxonomy" id="2482727"/>
    <lineage>
        <taxon>Bacteria</taxon>
        <taxon>Pseudomonadati</taxon>
        <taxon>Bacteroidota</taxon>
        <taxon>Sphingobacteriia</taxon>
        <taxon>Sphingobacteriales</taxon>
        <taxon>Sphingobacteriaceae</taxon>
        <taxon>Mucilaginibacter</taxon>
    </lineage>
</organism>
<evidence type="ECO:0000256" key="2">
    <source>
        <dbReference type="ARBA" id="ARBA00008240"/>
    </source>
</evidence>
<evidence type="ECO:0000256" key="5">
    <source>
        <dbReference type="ARBA" id="ARBA00022692"/>
    </source>
</evidence>
<keyword evidence="6" id="KW-0769">Symport</keyword>
<dbReference type="RefSeq" id="WP_117384036.1">
    <property type="nucleotide sequence ID" value="NZ_QWDE01000003.1"/>
</dbReference>
<protein>
    <submittedName>
        <fullName evidence="11">MFS transporter</fullName>
    </submittedName>
</protein>
<dbReference type="EMBL" id="QWDE01000003">
    <property type="protein sequence ID" value="RFZ82010.1"/>
    <property type="molecule type" value="Genomic_DNA"/>
</dbReference>
<dbReference type="CDD" id="cd17367">
    <property type="entry name" value="MFS_KgtP"/>
    <property type="match status" value="1"/>
</dbReference>
<feature type="transmembrane region" description="Helical" evidence="9">
    <location>
        <begin position="404"/>
        <end position="422"/>
    </location>
</feature>
<keyword evidence="3" id="KW-0813">Transport</keyword>
<keyword evidence="7 9" id="KW-1133">Transmembrane helix</keyword>
<dbReference type="OrthoDB" id="9783227at2"/>
<evidence type="ECO:0000256" key="4">
    <source>
        <dbReference type="ARBA" id="ARBA00022475"/>
    </source>
</evidence>
<feature type="transmembrane region" description="Helical" evidence="9">
    <location>
        <begin position="57"/>
        <end position="78"/>
    </location>
</feature>
<dbReference type="PROSITE" id="PS50850">
    <property type="entry name" value="MFS"/>
    <property type="match status" value="1"/>
</dbReference>
<dbReference type="PROSITE" id="PS00217">
    <property type="entry name" value="SUGAR_TRANSPORT_2"/>
    <property type="match status" value="1"/>
</dbReference>
<dbReference type="InterPro" id="IPR020846">
    <property type="entry name" value="MFS_dom"/>
</dbReference>
<dbReference type="PANTHER" id="PTHR43528:SF5">
    <property type="entry name" value="PROLINE_BETAINE TRANSPORTER"/>
    <property type="match status" value="1"/>
</dbReference>
<keyword evidence="4" id="KW-1003">Cell membrane</keyword>
<proteinExistence type="inferred from homology"/>
<name>A0A3E2NM86_9SPHI</name>
<dbReference type="Pfam" id="PF07690">
    <property type="entry name" value="MFS_1"/>
    <property type="match status" value="1"/>
</dbReference>
<accession>A0A3E2NM86</accession>
<evidence type="ECO:0000256" key="7">
    <source>
        <dbReference type="ARBA" id="ARBA00022989"/>
    </source>
</evidence>
<dbReference type="FunFam" id="1.20.1250.20:FF:000001">
    <property type="entry name" value="Dicarboxylate MFS transporter"/>
    <property type="match status" value="1"/>
</dbReference>
<feature type="transmembrane region" description="Helical" evidence="9">
    <location>
        <begin position="191"/>
        <end position="210"/>
    </location>
</feature>
<evidence type="ECO:0000313" key="11">
    <source>
        <dbReference type="EMBL" id="RFZ82010.1"/>
    </source>
</evidence>
<evidence type="ECO:0000256" key="6">
    <source>
        <dbReference type="ARBA" id="ARBA00022847"/>
    </source>
</evidence>
<feature type="transmembrane region" description="Helical" evidence="9">
    <location>
        <begin position="310"/>
        <end position="330"/>
    </location>
</feature>
<dbReference type="NCBIfam" id="NF007710">
    <property type="entry name" value="PRK10406.1"/>
    <property type="match status" value="1"/>
</dbReference>
<dbReference type="PANTHER" id="PTHR43528">
    <property type="entry name" value="ALPHA-KETOGLUTARATE PERMEASE"/>
    <property type="match status" value="1"/>
</dbReference>
<dbReference type="InterPro" id="IPR036259">
    <property type="entry name" value="MFS_trans_sf"/>
</dbReference>
<feature type="transmembrane region" description="Helical" evidence="9">
    <location>
        <begin position="243"/>
        <end position="261"/>
    </location>
</feature>